<sequence>GKLRKCPSNMDEHTQKIHPHQARYGRVHVRMWQLSINPRVAGMLLGINAVYHIVCLVSELFNAAFLLSGEPIVRRVCYPYMVVYIYTICQQASMILMISLDLLISLLFPFW</sequence>
<keyword evidence="1" id="KW-0472">Membrane</keyword>
<dbReference type="Pfam" id="PF10320">
    <property type="entry name" value="7TM_GPCR_Srsx"/>
    <property type="match status" value="1"/>
</dbReference>
<gene>
    <name evidence="2" type="ORF">ANCDUO_14427</name>
</gene>
<evidence type="ECO:0008006" key="4">
    <source>
        <dbReference type="Google" id="ProtNLM"/>
    </source>
</evidence>
<proteinExistence type="predicted"/>
<dbReference type="InterPro" id="IPR019424">
    <property type="entry name" value="7TM_GPCR_Srsx"/>
</dbReference>
<reference evidence="2 3" key="1">
    <citation type="submission" date="2013-12" db="EMBL/GenBank/DDBJ databases">
        <title>Draft genome of the parsitic nematode Ancylostoma duodenale.</title>
        <authorList>
            <person name="Mitreva M."/>
        </authorList>
    </citation>
    <scope>NUCLEOTIDE SEQUENCE [LARGE SCALE GENOMIC DNA]</scope>
    <source>
        <strain evidence="2 3">Zhejiang</strain>
    </source>
</reference>
<keyword evidence="1" id="KW-0812">Transmembrane</keyword>
<evidence type="ECO:0000256" key="1">
    <source>
        <dbReference type="SAM" id="Phobius"/>
    </source>
</evidence>
<dbReference type="AlphaFoldDB" id="A0A0C2GEG0"/>
<dbReference type="Proteomes" id="UP000054047">
    <property type="component" value="Unassembled WGS sequence"/>
</dbReference>
<evidence type="ECO:0000313" key="3">
    <source>
        <dbReference type="Proteomes" id="UP000054047"/>
    </source>
</evidence>
<evidence type="ECO:0000313" key="2">
    <source>
        <dbReference type="EMBL" id="KIH55416.1"/>
    </source>
</evidence>
<feature type="non-terminal residue" evidence="2">
    <location>
        <position position="1"/>
    </location>
</feature>
<accession>A0A0C2GEG0</accession>
<protein>
    <recommendedName>
        <fullName evidence="4">G-protein coupled receptors family 1 profile domain-containing protein</fullName>
    </recommendedName>
</protein>
<keyword evidence="3" id="KW-1185">Reference proteome</keyword>
<keyword evidence="1" id="KW-1133">Transmembrane helix</keyword>
<feature type="transmembrane region" description="Helical" evidence="1">
    <location>
        <begin position="81"/>
        <end position="108"/>
    </location>
</feature>
<organism evidence="2 3">
    <name type="scientific">Ancylostoma duodenale</name>
    <dbReference type="NCBI Taxonomy" id="51022"/>
    <lineage>
        <taxon>Eukaryota</taxon>
        <taxon>Metazoa</taxon>
        <taxon>Ecdysozoa</taxon>
        <taxon>Nematoda</taxon>
        <taxon>Chromadorea</taxon>
        <taxon>Rhabditida</taxon>
        <taxon>Rhabditina</taxon>
        <taxon>Rhabditomorpha</taxon>
        <taxon>Strongyloidea</taxon>
        <taxon>Ancylostomatidae</taxon>
        <taxon>Ancylostomatinae</taxon>
        <taxon>Ancylostoma</taxon>
    </lineage>
</organism>
<dbReference type="OrthoDB" id="5853168at2759"/>
<dbReference type="EMBL" id="KN737384">
    <property type="protein sequence ID" value="KIH55416.1"/>
    <property type="molecule type" value="Genomic_DNA"/>
</dbReference>
<name>A0A0C2GEG0_9BILA</name>